<evidence type="ECO:0000256" key="1">
    <source>
        <dbReference type="ARBA" id="ARBA00004651"/>
    </source>
</evidence>
<keyword evidence="2 8" id="KW-0813">Transport</keyword>
<feature type="domain" description="MotA/TolQ/ExbB proton channel" evidence="10">
    <location>
        <begin position="73"/>
        <end position="189"/>
    </location>
</feature>
<keyword evidence="6 9" id="KW-1133">Transmembrane helix</keyword>
<comment type="similarity">
    <text evidence="8">Belongs to the exbB/tolQ family.</text>
</comment>
<dbReference type="GO" id="GO:0005886">
    <property type="term" value="C:plasma membrane"/>
    <property type="evidence" value="ECO:0007669"/>
    <property type="project" value="UniProtKB-SubCell"/>
</dbReference>
<name>A0AAX3BG31_9SPIR</name>
<reference evidence="11" key="2">
    <citation type="submission" date="2022-06" db="EMBL/GenBank/DDBJ databases">
        <title>Thermospira aquatica gen. nov., sp. nov.</title>
        <authorList>
            <person name="Ben Ali Gam Z."/>
            <person name="Labat M."/>
        </authorList>
    </citation>
    <scope>NUCLEOTIDE SEQUENCE</scope>
    <source>
        <strain evidence="11">F1F22</strain>
    </source>
</reference>
<dbReference type="Proteomes" id="UP001056539">
    <property type="component" value="Chromosome"/>
</dbReference>
<evidence type="ECO:0000256" key="7">
    <source>
        <dbReference type="ARBA" id="ARBA00023136"/>
    </source>
</evidence>
<keyword evidence="5 8" id="KW-0653">Protein transport</keyword>
<dbReference type="KEGG" id="taqu:KDW03_05395"/>
<evidence type="ECO:0000256" key="6">
    <source>
        <dbReference type="ARBA" id="ARBA00022989"/>
    </source>
</evidence>
<accession>A0AAX3BG31</accession>
<keyword evidence="12" id="KW-1185">Reference proteome</keyword>
<dbReference type="PANTHER" id="PTHR30625">
    <property type="entry name" value="PROTEIN TOLQ"/>
    <property type="match status" value="1"/>
</dbReference>
<keyword evidence="7 9" id="KW-0472">Membrane</keyword>
<keyword evidence="3" id="KW-1003">Cell membrane</keyword>
<feature type="transmembrane region" description="Helical" evidence="9">
    <location>
        <begin position="111"/>
        <end position="133"/>
    </location>
</feature>
<organism evidence="11 12">
    <name type="scientific">Thermospira aquatica</name>
    <dbReference type="NCBI Taxonomy" id="2828656"/>
    <lineage>
        <taxon>Bacteria</taxon>
        <taxon>Pseudomonadati</taxon>
        <taxon>Spirochaetota</taxon>
        <taxon>Spirochaetia</taxon>
        <taxon>Brevinematales</taxon>
        <taxon>Thermospiraceae</taxon>
        <taxon>Thermospira</taxon>
    </lineage>
</organism>
<dbReference type="Pfam" id="PF01618">
    <property type="entry name" value="MotA_ExbB"/>
    <property type="match status" value="1"/>
</dbReference>
<keyword evidence="4 9" id="KW-0812">Transmembrane</keyword>
<comment type="subcellular location">
    <subcellularLocation>
        <location evidence="1">Cell membrane</location>
        <topology evidence="1">Multi-pass membrane protein</topology>
    </subcellularLocation>
    <subcellularLocation>
        <location evidence="8">Membrane</location>
        <topology evidence="8">Multi-pass membrane protein</topology>
    </subcellularLocation>
</comment>
<dbReference type="AlphaFoldDB" id="A0AAX3BG31"/>
<reference evidence="11" key="1">
    <citation type="submission" date="2021-04" db="EMBL/GenBank/DDBJ databases">
        <authorList>
            <person name="Postec A."/>
        </authorList>
    </citation>
    <scope>NUCLEOTIDE SEQUENCE</scope>
    <source>
        <strain evidence="11">F1F22</strain>
    </source>
</reference>
<evidence type="ECO:0000256" key="2">
    <source>
        <dbReference type="ARBA" id="ARBA00022448"/>
    </source>
</evidence>
<gene>
    <name evidence="11" type="ORF">KDW03_05395</name>
</gene>
<evidence type="ECO:0000313" key="11">
    <source>
        <dbReference type="EMBL" id="URA11231.1"/>
    </source>
</evidence>
<dbReference type="InterPro" id="IPR002898">
    <property type="entry name" value="MotA_ExbB_proton_chnl"/>
</dbReference>
<dbReference type="GO" id="GO:0017038">
    <property type="term" value="P:protein import"/>
    <property type="evidence" value="ECO:0007669"/>
    <property type="project" value="TreeGrafter"/>
</dbReference>
<evidence type="ECO:0000256" key="3">
    <source>
        <dbReference type="ARBA" id="ARBA00022475"/>
    </source>
</evidence>
<evidence type="ECO:0000313" key="12">
    <source>
        <dbReference type="Proteomes" id="UP001056539"/>
    </source>
</evidence>
<evidence type="ECO:0000256" key="4">
    <source>
        <dbReference type="ARBA" id="ARBA00022692"/>
    </source>
</evidence>
<feature type="transmembrane region" description="Helical" evidence="9">
    <location>
        <begin position="153"/>
        <end position="177"/>
    </location>
</feature>
<dbReference type="RefSeq" id="WP_271436365.1">
    <property type="nucleotide sequence ID" value="NZ_CP073355.1"/>
</dbReference>
<dbReference type="EMBL" id="CP073355">
    <property type="protein sequence ID" value="URA11231.1"/>
    <property type="molecule type" value="Genomic_DNA"/>
</dbReference>
<evidence type="ECO:0000256" key="8">
    <source>
        <dbReference type="RuleBase" id="RU004057"/>
    </source>
</evidence>
<dbReference type="InterPro" id="IPR050790">
    <property type="entry name" value="ExbB/TolQ_transport"/>
</dbReference>
<protein>
    <submittedName>
        <fullName evidence="11">MotA/TolQ/ExbB proton channel family protein</fullName>
    </submittedName>
</protein>
<evidence type="ECO:0000256" key="9">
    <source>
        <dbReference type="SAM" id="Phobius"/>
    </source>
</evidence>
<feature type="transmembrane region" description="Helical" evidence="9">
    <location>
        <begin position="12"/>
        <end position="34"/>
    </location>
</feature>
<proteinExistence type="inferred from homology"/>
<evidence type="ECO:0000256" key="5">
    <source>
        <dbReference type="ARBA" id="ARBA00022927"/>
    </source>
</evidence>
<evidence type="ECO:0000259" key="10">
    <source>
        <dbReference type="Pfam" id="PF01618"/>
    </source>
</evidence>
<sequence>MVILEYFQQGGPVMYFILVVSIVGLAVFIERVLFFRQVRQNAKIIQEKMREKLKGRRIDEAIAVCENYPGLAANIIRAGLTQYNKSRDEIEKAMDDAAVYELPKLHRNVPVLATVTSVSTLLGLLGTVLGMIISSTVLSTQGMNNPSKLIGGIAQALITTAYGLIVAIPAQVAYNYIVAQVESIISDIEISTTELIQLLKSKAEDTSLPRW</sequence>
<dbReference type="PANTHER" id="PTHR30625:SF15">
    <property type="entry name" value="BIOPOLYMER TRANSPORT PROTEIN EXBB"/>
    <property type="match status" value="1"/>
</dbReference>